<dbReference type="InterPro" id="IPR008731">
    <property type="entry name" value="PTS_EIN"/>
</dbReference>
<evidence type="ECO:0000256" key="2">
    <source>
        <dbReference type="ARBA" id="ARBA00007837"/>
    </source>
</evidence>
<keyword evidence="5" id="KW-0479">Metal-binding</keyword>
<feature type="domain" description="PEP-utilising enzyme mobile" evidence="9">
    <location>
        <begin position="161"/>
        <end position="230"/>
    </location>
</feature>
<dbReference type="InterPro" id="IPR036637">
    <property type="entry name" value="Phosphohistidine_dom_sf"/>
</dbReference>
<dbReference type="Pfam" id="PF00391">
    <property type="entry name" value="PEP-utilizers"/>
    <property type="match status" value="1"/>
</dbReference>
<feature type="domain" description="PEP-utilising enzyme C-terminal" evidence="10">
    <location>
        <begin position="259"/>
        <end position="527"/>
    </location>
</feature>
<reference evidence="12 13" key="1">
    <citation type="journal article" date="2019" name="Int. J. Syst. Evol. Microbiol.">
        <title>The Global Catalogue of Microorganisms (GCM) 10K type strain sequencing project: providing services to taxonomists for standard genome sequencing and annotation.</title>
        <authorList>
            <consortium name="The Broad Institute Genomics Platform"/>
            <consortium name="The Broad Institute Genome Sequencing Center for Infectious Disease"/>
            <person name="Wu L."/>
            <person name="Ma J."/>
        </authorList>
    </citation>
    <scope>NUCLEOTIDE SEQUENCE [LARGE SCALE GENOMIC DNA]</scope>
    <source>
        <strain evidence="12 13">JCM 11896</strain>
    </source>
</reference>
<evidence type="ECO:0000256" key="1">
    <source>
        <dbReference type="ARBA" id="ARBA00001946"/>
    </source>
</evidence>
<organism evidence="12 13">
    <name type="scientific">Pseudonocardia kongjuensis</name>
    <dbReference type="NCBI Taxonomy" id="102227"/>
    <lineage>
        <taxon>Bacteria</taxon>
        <taxon>Bacillati</taxon>
        <taxon>Actinomycetota</taxon>
        <taxon>Actinomycetes</taxon>
        <taxon>Pseudonocardiales</taxon>
        <taxon>Pseudonocardiaceae</taxon>
        <taxon>Pseudonocardia</taxon>
    </lineage>
</organism>
<proteinExistence type="inferred from homology"/>
<dbReference type="Gene3D" id="3.20.20.60">
    <property type="entry name" value="Phosphoenolpyruvate-binding domains"/>
    <property type="match status" value="1"/>
</dbReference>
<feature type="domain" description="Phosphotransferase system enzyme I N-terminal" evidence="11">
    <location>
        <begin position="16"/>
        <end position="132"/>
    </location>
</feature>
<dbReference type="EMBL" id="BAAAJK010000051">
    <property type="protein sequence ID" value="GAA1400604.1"/>
    <property type="molecule type" value="Genomic_DNA"/>
</dbReference>
<keyword evidence="4" id="KW-0808">Transferase</keyword>
<name>A0ABN1Y892_9PSEU</name>
<gene>
    <name evidence="12" type="primary">ptsP_2</name>
    <name evidence="12" type="ORF">GCM10009613_57650</name>
</gene>
<sequence length="560" mass="55502">MTTAAHPARAAGTVLTGRGVSPGTACAPLARLAAPPVTSAADPAGADARTECARIDDALGAVAADLQARAGTADPAAAGVLEATAAIALDPTLAAAAHQRVRAGTPAAHAVTLAVEEFCTRLAGLGGYLAERATDVRDVGHRTVARLLGVAPPGLPPPGHPVVLTAADLSPADTAALAGSDVVALLTEQGGPTSHTAIIARALGLPAVVGCPDAARIAAGATVLLDGGTGTVQVDPPPAARAAAAARPVAGPGRASGPGRTADGAAVPLLSNIGTERQALDAAAGGSEGIGLLRTELLYLDRGTAPTRAEQRDQLLRILRAFGSRRVVVRTLDAGSDKPLPFLPLGEEANPALGVRGLRTAAGHPQLLTEQLAAIAEAAGEAGRGVDVMAPMIATAAEAARFAELVRAAGPLRAGAMIEVPAAALRARELCRTVDFVSIGTNDLGQYLMAADRTVGALGELLDPWQPALLDLVGLVGEAGRATGTPVGVCGEAAADPQLAVVLVGLGATSLSTAPAARDAVAAALARHDRDTCRRAADLARAADGPAAARAAVAALLERT</sequence>
<dbReference type="InterPro" id="IPR018274">
    <property type="entry name" value="PEP_util_AS"/>
</dbReference>
<evidence type="ECO:0000259" key="10">
    <source>
        <dbReference type="Pfam" id="PF02896"/>
    </source>
</evidence>
<keyword evidence="13" id="KW-1185">Reference proteome</keyword>
<dbReference type="InterPro" id="IPR015813">
    <property type="entry name" value="Pyrv/PenolPyrv_kinase-like_dom"/>
</dbReference>
<evidence type="ECO:0000256" key="3">
    <source>
        <dbReference type="ARBA" id="ARBA00016544"/>
    </source>
</evidence>
<protein>
    <recommendedName>
        <fullName evidence="3">Phosphoenolpyruvate-protein phosphotransferase</fullName>
    </recommendedName>
    <alternativeName>
        <fullName evidence="8">Phosphotransferase system, enzyme I</fullName>
    </alternativeName>
</protein>
<comment type="caution">
    <text evidence="12">The sequence shown here is derived from an EMBL/GenBank/DDBJ whole genome shotgun (WGS) entry which is preliminary data.</text>
</comment>
<dbReference type="Proteomes" id="UP001501414">
    <property type="component" value="Unassembled WGS sequence"/>
</dbReference>
<evidence type="ECO:0000259" key="11">
    <source>
        <dbReference type="Pfam" id="PF05524"/>
    </source>
</evidence>
<dbReference type="PANTHER" id="PTHR46244">
    <property type="entry name" value="PHOSPHOENOLPYRUVATE-PROTEIN PHOSPHOTRANSFERASE"/>
    <property type="match status" value="1"/>
</dbReference>
<dbReference type="InterPro" id="IPR036618">
    <property type="entry name" value="PtsI_HPr-bd_sf"/>
</dbReference>
<evidence type="ECO:0000256" key="5">
    <source>
        <dbReference type="ARBA" id="ARBA00022723"/>
    </source>
</evidence>
<evidence type="ECO:0000256" key="7">
    <source>
        <dbReference type="ARBA" id="ARBA00022842"/>
    </source>
</evidence>
<comment type="cofactor">
    <cofactor evidence="1">
        <name>Mg(2+)</name>
        <dbReference type="ChEBI" id="CHEBI:18420"/>
    </cofactor>
</comment>
<dbReference type="PRINTS" id="PR01736">
    <property type="entry name" value="PHPHTRNFRASE"/>
</dbReference>
<dbReference type="Pfam" id="PF05524">
    <property type="entry name" value="PEP-utilisers_N"/>
    <property type="match status" value="1"/>
</dbReference>
<keyword evidence="6" id="KW-0418">Kinase</keyword>
<dbReference type="SUPFAM" id="SSF52009">
    <property type="entry name" value="Phosphohistidine domain"/>
    <property type="match status" value="1"/>
</dbReference>
<evidence type="ECO:0000256" key="6">
    <source>
        <dbReference type="ARBA" id="ARBA00022777"/>
    </source>
</evidence>
<evidence type="ECO:0000313" key="13">
    <source>
        <dbReference type="Proteomes" id="UP001501414"/>
    </source>
</evidence>
<dbReference type="InterPro" id="IPR023151">
    <property type="entry name" value="PEP_util_CS"/>
</dbReference>
<dbReference type="InterPro" id="IPR000121">
    <property type="entry name" value="PEP_util_C"/>
</dbReference>
<dbReference type="PANTHER" id="PTHR46244:SF3">
    <property type="entry name" value="PHOSPHOENOLPYRUVATE-PROTEIN PHOSPHOTRANSFERASE"/>
    <property type="match status" value="1"/>
</dbReference>
<dbReference type="SUPFAM" id="SSF51621">
    <property type="entry name" value="Phosphoenolpyruvate/pyruvate domain"/>
    <property type="match status" value="1"/>
</dbReference>
<evidence type="ECO:0000256" key="8">
    <source>
        <dbReference type="ARBA" id="ARBA00033235"/>
    </source>
</evidence>
<comment type="similarity">
    <text evidence="2">Belongs to the PEP-utilizing enzyme family.</text>
</comment>
<dbReference type="RefSeq" id="WP_344028467.1">
    <property type="nucleotide sequence ID" value="NZ_BAAAJK010000051.1"/>
</dbReference>
<keyword evidence="7" id="KW-0460">Magnesium</keyword>
<dbReference type="Pfam" id="PF02896">
    <property type="entry name" value="PEP-utilizers_C"/>
    <property type="match status" value="1"/>
</dbReference>
<dbReference type="InterPro" id="IPR040442">
    <property type="entry name" value="Pyrv_kinase-like_dom_sf"/>
</dbReference>
<accession>A0ABN1Y892</accession>
<dbReference type="PROSITE" id="PS00370">
    <property type="entry name" value="PEP_ENZYMES_PHOS_SITE"/>
    <property type="match status" value="1"/>
</dbReference>
<dbReference type="Gene3D" id="3.50.30.10">
    <property type="entry name" value="Phosphohistidine domain"/>
    <property type="match status" value="1"/>
</dbReference>
<evidence type="ECO:0000313" key="12">
    <source>
        <dbReference type="EMBL" id="GAA1400604.1"/>
    </source>
</evidence>
<evidence type="ECO:0000256" key="4">
    <source>
        <dbReference type="ARBA" id="ARBA00022679"/>
    </source>
</evidence>
<evidence type="ECO:0000259" key="9">
    <source>
        <dbReference type="Pfam" id="PF00391"/>
    </source>
</evidence>
<dbReference type="PROSITE" id="PS00742">
    <property type="entry name" value="PEP_ENZYMES_2"/>
    <property type="match status" value="1"/>
</dbReference>
<dbReference type="InterPro" id="IPR008279">
    <property type="entry name" value="PEP-util_enz_mobile_dom"/>
</dbReference>
<dbReference type="SUPFAM" id="SSF47831">
    <property type="entry name" value="Enzyme I of the PEP:sugar phosphotransferase system HPr-binding (sub)domain"/>
    <property type="match status" value="1"/>
</dbReference>
<dbReference type="Gene3D" id="1.10.274.10">
    <property type="entry name" value="PtsI, HPr-binding domain"/>
    <property type="match status" value="1"/>
</dbReference>
<dbReference type="InterPro" id="IPR050499">
    <property type="entry name" value="PEP-utilizing_PTS_enzyme"/>
</dbReference>